<dbReference type="InterPro" id="IPR010979">
    <property type="entry name" value="Ribosomal_uS13-like_H2TH"/>
</dbReference>
<comment type="caution">
    <text evidence="8">The sequence shown here is derived from an EMBL/GenBank/DDBJ whole genome shotgun (WGS) entry which is preliminary data.</text>
</comment>
<dbReference type="GO" id="GO:0006265">
    <property type="term" value="P:DNA topological change"/>
    <property type="evidence" value="ECO:0007669"/>
    <property type="project" value="UniProtKB-UniRule"/>
</dbReference>
<dbReference type="GO" id="GO:0003918">
    <property type="term" value="F:DNA topoisomerase type II (double strand cut, ATP-hydrolyzing) activity"/>
    <property type="evidence" value="ECO:0007669"/>
    <property type="project" value="UniProtKB-UniRule"/>
</dbReference>
<keyword evidence="5 6" id="KW-0413">Isomerase</keyword>
<feature type="binding site" evidence="6">
    <location>
        <begin position="116"/>
        <end position="123"/>
    </location>
    <ligand>
        <name>ATP</name>
        <dbReference type="ChEBI" id="CHEBI:30616"/>
    </ligand>
</feature>
<keyword evidence="1 6" id="KW-0547">Nucleotide-binding</keyword>
<dbReference type="PIRSF" id="PIRSF006553">
    <property type="entry name" value="TopoVI_B"/>
    <property type="match status" value="1"/>
</dbReference>
<evidence type="ECO:0000256" key="3">
    <source>
        <dbReference type="ARBA" id="ARBA00023029"/>
    </source>
</evidence>
<dbReference type="PANTHER" id="PTHR48444:SF1">
    <property type="entry name" value="DNA TOPOISOMERASE 6 SUBUNIT B"/>
    <property type="match status" value="1"/>
</dbReference>
<protein>
    <recommendedName>
        <fullName evidence="6">Type 2 DNA topoisomerase 6 subunit B</fullName>
        <ecNumber evidence="6">5.6.2.2</ecNumber>
    </recommendedName>
    <alternativeName>
        <fullName evidence="6">Type II DNA topoisomerase VI subunit B</fullName>
        <shortName evidence="6">TopoVI-B</shortName>
    </alternativeName>
</protein>
<comment type="catalytic activity">
    <reaction evidence="6">
        <text>ATP-dependent breakage, passage and rejoining of double-stranded DNA.</text>
        <dbReference type="EC" id="5.6.2.2"/>
    </reaction>
</comment>
<dbReference type="InterPro" id="IPR020568">
    <property type="entry name" value="Ribosomal_Su5_D2-typ_SF"/>
</dbReference>
<dbReference type="InterPro" id="IPR014721">
    <property type="entry name" value="Ribsml_uS5_D2-typ_fold_subgr"/>
</dbReference>
<evidence type="ECO:0000256" key="2">
    <source>
        <dbReference type="ARBA" id="ARBA00022840"/>
    </source>
</evidence>
<dbReference type="NCBIfam" id="TIGR01052">
    <property type="entry name" value="top6b"/>
    <property type="match status" value="1"/>
</dbReference>
<comment type="subunit">
    <text evidence="6">Homodimer. Heterotetramer of two Top6A and two Top6B chains.</text>
</comment>
<proteinExistence type="inferred from homology"/>
<dbReference type="PATRIC" id="fig|1294122.7.peg.525"/>
<dbReference type="SUPFAM" id="SSF55874">
    <property type="entry name" value="ATPase domain of HSP90 chaperone/DNA topoisomerase II/histidine kinase"/>
    <property type="match status" value="1"/>
</dbReference>
<dbReference type="InterPro" id="IPR005734">
    <property type="entry name" value="TopoVI_B"/>
</dbReference>
<feature type="binding site" evidence="6">
    <location>
        <position position="434"/>
    </location>
    <ligand>
        <name>ATP</name>
        <dbReference type="ChEBI" id="CHEBI:30616"/>
    </ligand>
</feature>
<dbReference type="GO" id="GO:0003677">
    <property type="term" value="F:DNA binding"/>
    <property type="evidence" value="ECO:0007669"/>
    <property type="project" value="UniProtKB-UniRule"/>
</dbReference>
<reference evidence="8 9" key="1">
    <citation type="submission" date="2013-02" db="EMBL/GenBank/DDBJ databases">
        <title>Insights into archaeal evolution and symbiosis from the genomes of a Nanoarchaeon and its crenarchaeal host from Yellowstone National Park.</title>
        <authorList>
            <person name="Podar M."/>
            <person name="Makarova K.S."/>
            <person name="Graham D.E."/>
            <person name="Wolf Y.I."/>
            <person name="Koonin E.V."/>
            <person name="Reysenbach A.-L."/>
        </authorList>
    </citation>
    <scope>NUCLEOTIDE SEQUENCE [LARGE SCALE GENOMIC DNA]</scope>
</reference>
<accession>R1E4F5</accession>
<organism evidence="8 9">
    <name type="scientific">Nanobsidianus stetteri</name>
    <dbReference type="NCBI Taxonomy" id="1294122"/>
    <lineage>
        <taxon>Archaea</taxon>
        <taxon>Nanobdellota</taxon>
        <taxon>Candidatus Nanoarchaeia</taxon>
        <taxon>Nanoarchaeales</taxon>
        <taxon>Nanopusillaceae</taxon>
        <taxon>Candidatus Nanobsidianus</taxon>
    </lineage>
</organism>
<feature type="binding site" evidence="6">
    <location>
        <position position="53"/>
    </location>
    <ligand>
        <name>ATP</name>
        <dbReference type="ChEBI" id="CHEBI:30616"/>
    </ligand>
</feature>
<comment type="function">
    <text evidence="6">Relaxes both positive and negative superturns and exhibits a strong decatenase activity.</text>
</comment>
<dbReference type="Pfam" id="PF09239">
    <property type="entry name" value="Topo-VIb_trans"/>
    <property type="match status" value="1"/>
</dbReference>
<evidence type="ECO:0000256" key="5">
    <source>
        <dbReference type="ARBA" id="ARBA00023235"/>
    </source>
</evidence>
<evidence type="ECO:0000313" key="8">
    <source>
        <dbReference type="EMBL" id="EOD42282.1"/>
    </source>
</evidence>
<evidence type="ECO:0000259" key="7">
    <source>
        <dbReference type="Pfam" id="PF09239"/>
    </source>
</evidence>
<feature type="binding site" evidence="6">
    <location>
        <position position="85"/>
    </location>
    <ligand>
        <name>ATP</name>
        <dbReference type="ChEBI" id="CHEBI:30616"/>
    </ligand>
</feature>
<keyword evidence="3 6" id="KW-0799">Topoisomerase</keyword>
<dbReference type="InterPro" id="IPR036890">
    <property type="entry name" value="HATPase_C_sf"/>
</dbReference>
<dbReference type="SUPFAM" id="SSF46946">
    <property type="entry name" value="S13-like H2TH domain"/>
    <property type="match status" value="1"/>
</dbReference>
<keyword evidence="2 6" id="KW-0067">ATP-binding</keyword>
<dbReference type="InterPro" id="IPR015320">
    <property type="entry name" value="TopoVI_B_transducer"/>
</dbReference>
<dbReference type="Gene3D" id="1.10.8.50">
    <property type="match status" value="1"/>
</dbReference>
<dbReference type="NCBIfam" id="NF003218">
    <property type="entry name" value="PRK04184.1"/>
    <property type="match status" value="1"/>
</dbReference>
<dbReference type="EMBL" id="APJZ01000005">
    <property type="protein sequence ID" value="EOD42282.1"/>
    <property type="molecule type" value="Genomic_DNA"/>
</dbReference>
<dbReference type="GO" id="GO:0005524">
    <property type="term" value="F:ATP binding"/>
    <property type="evidence" value="ECO:0007669"/>
    <property type="project" value="UniProtKB-UniRule"/>
</dbReference>
<keyword evidence="9" id="KW-1185">Reference proteome</keyword>
<gene>
    <name evidence="6" type="primary">top6B</name>
    <name evidence="8" type="ORF">Nst1_542</name>
</gene>
<evidence type="ECO:0000313" key="9">
    <source>
        <dbReference type="Proteomes" id="UP000053279"/>
    </source>
</evidence>
<dbReference type="PANTHER" id="PTHR48444">
    <property type="entry name" value="DNA TOPOISOMERASE 6 SUBUNIT B"/>
    <property type="match status" value="1"/>
</dbReference>
<dbReference type="SUPFAM" id="SSF54211">
    <property type="entry name" value="Ribosomal protein S5 domain 2-like"/>
    <property type="match status" value="1"/>
</dbReference>
<evidence type="ECO:0000256" key="4">
    <source>
        <dbReference type="ARBA" id="ARBA00023125"/>
    </source>
</evidence>
<dbReference type="GO" id="GO:0006260">
    <property type="term" value="P:DNA replication"/>
    <property type="evidence" value="ECO:0007669"/>
    <property type="project" value="UniProtKB-UniRule"/>
</dbReference>
<sequence length="580" mass="66640">MKEKTKQNVQEAELYKKFKRISVAEFFERNRHLLGFDSPRKALLIAVKEYVDNSLDACEEYKILPDIKVEIDRLENDVYKITVEDNGPGIPYENVPEIFGSFLFGSKFHRFISTRGKQGIGASAVTLYSQLTTKEPVEIITKIKNKEKGIKYKIKIDVKTNAPIILEKEEVEVKKESGTIVKAKIIGQYIKGKQSVDEYIRLTALINPHANITYKNPDGEKFVYKRIINDIPELKEVKPHPYGIELGYFDRLIRETKEKTLLNFLTKTFSSVGQNTAIEVLKKAKLDPDTDPKTLNDDQIIKLYNTLQNAKLRAIPAKYIVTLGRDIILKSMENILKPEYMAAIRRKPALYRGIPFIVEVGVAYGGEITEFQYYRFANRVPLLYKPGEDAITHALKEINWKHYGFEVEGEFPKDPMAILVHVASVWLPFTSESKEAIAPYDEIVREIELGIKNALRELSIYIKKKKALETIGDKYKNLYGYGLEVIDSLSSILDIEKEKVEGRVKERIKKELVNDIYEILKSVREVKNLLKEGKDDRAVTLIKNMLKDTVKINLLSEKELEDMIVEVINDVKKNKLNLLS</sequence>
<dbReference type="Gene3D" id="3.30.565.10">
    <property type="entry name" value="Histidine kinase-like ATPase, C-terminal domain"/>
    <property type="match status" value="1"/>
</dbReference>
<dbReference type="EC" id="5.6.2.2" evidence="6"/>
<dbReference type="CDD" id="cd00823">
    <property type="entry name" value="TopoIIB_Trans"/>
    <property type="match status" value="1"/>
</dbReference>
<dbReference type="Proteomes" id="UP000053279">
    <property type="component" value="Unassembled WGS sequence"/>
</dbReference>
<evidence type="ECO:0000256" key="6">
    <source>
        <dbReference type="HAMAP-Rule" id="MF_00322"/>
    </source>
</evidence>
<dbReference type="HAMAP" id="MF_00322">
    <property type="entry name" value="Top6B"/>
    <property type="match status" value="1"/>
</dbReference>
<feature type="binding site" evidence="6">
    <location>
        <begin position="106"/>
        <end position="107"/>
    </location>
    <ligand>
        <name>ATP</name>
        <dbReference type="ChEBI" id="CHEBI:30616"/>
    </ligand>
</feature>
<feature type="domain" description="DNA topoisomerase VI subunit B transducer" evidence="7">
    <location>
        <begin position="317"/>
        <end position="469"/>
    </location>
</feature>
<evidence type="ECO:0000256" key="1">
    <source>
        <dbReference type="ARBA" id="ARBA00022741"/>
    </source>
</evidence>
<dbReference type="Pfam" id="PF13589">
    <property type="entry name" value="HATPase_c_3"/>
    <property type="match status" value="1"/>
</dbReference>
<comment type="similarity">
    <text evidence="6">Belongs to the TOP6B family.</text>
</comment>
<name>R1E4F5_NANST</name>
<dbReference type="AlphaFoldDB" id="R1E4F5"/>
<keyword evidence="4 6" id="KW-0238">DNA-binding</keyword>
<dbReference type="Gene3D" id="3.30.230.10">
    <property type="match status" value="1"/>
</dbReference>